<evidence type="ECO:0000313" key="1">
    <source>
        <dbReference type="EMBL" id="CAE7501978.1"/>
    </source>
</evidence>
<dbReference type="EMBL" id="CAJNDS010002504">
    <property type="protein sequence ID" value="CAE7501978.1"/>
    <property type="molecule type" value="Genomic_DNA"/>
</dbReference>
<evidence type="ECO:0000313" key="2">
    <source>
        <dbReference type="Proteomes" id="UP000604046"/>
    </source>
</evidence>
<dbReference type="OrthoDB" id="443175at2759"/>
<gene>
    <name evidence="1" type="ORF">SNAT2548_LOCUS28112</name>
</gene>
<dbReference type="Proteomes" id="UP000604046">
    <property type="component" value="Unassembled WGS sequence"/>
</dbReference>
<accession>A0A812T324</accession>
<protein>
    <submittedName>
        <fullName evidence="1">Uncharacterized protein</fullName>
    </submittedName>
</protein>
<organism evidence="1 2">
    <name type="scientific">Symbiodinium natans</name>
    <dbReference type="NCBI Taxonomy" id="878477"/>
    <lineage>
        <taxon>Eukaryota</taxon>
        <taxon>Sar</taxon>
        <taxon>Alveolata</taxon>
        <taxon>Dinophyceae</taxon>
        <taxon>Suessiales</taxon>
        <taxon>Symbiodiniaceae</taxon>
        <taxon>Symbiodinium</taxon>
    </lineage>
</organism>
<sequence>MRHLLLSLVAASHRRVQLPQLGVARQLVALLAQQGVRQVRAVVQEVAELGVEALEEAGLEGVPAEPAVVPAALEAPAALGALQIQAPQEVAQSAQFEGAVQRALAYLANVGAGAVELIIGCLVGRRLTASSTIDVCFKVQSDSREVSEEICKRLSYVQRRDVQYAIASELLNSDVQPDQVHVVYYRANRNPEAPANPNLGRPTDPSARRWKVRLTSTGEIKSVKPENLAMEEELITNVPSKGSTNGASKEESLAAMETLDGAPVSADELAAAIAAEAAEQAARRALSVPLLRQRASRWREVA</sequence>
<name>A0A812T324_9DINO</name>
<dbReference type="AlphaFoldDB" id="A0A812T324"/>
<reference evidence="1" key="1">
    <citation type="submission" date="2021-02" db="EMBL/GenBank/DDBJ databases">
        <authorList>
            <person name="Dougan E. K."/>
            <person name="Rhodes N."/>
            <person name="Thang M."/>
            <person name="Chan C."/>
        </authorList>
    </citation>
    <scope>NUCLEOTIDE SEQUENCE</scope>
</reference>
<comment type="caution">
    <text evidence="1">The sequence shown here is derived from an EMBL/GenBank/DDBJ whole genome shotgun (WGS) entry which is preliminary data.</text>
</comment>
<keyword evidence="2" id="KW-1185">Reference proteome</keyword>
<proteinExistence type="predicted"/>